<dbReference type="Pfam" id="PF03981">
    <property type="entry name" value="Ubiq_cyt_C_chap"/>
    <property type="match status" value="1"/>
</dbReference>
<sequence>MQQGGAQRGALNEPIPGIFMIFGLFRKRNHNQIIVVRQYDTLTSMARQPVFYTDYDVPDTVMGRFELLSAVMILFFRRTRSSETSGQELAQEIVDAFFEDIDYSIRELGIGDNSVPKRMKKLAGMFYGRLESYAAAMDGIDRDALAAALRRNIHPKAGEGAPSMIGLADWMMAAEAHLAGITEAEIATGSATLPQPPRIGEAAPQVGADAP</sequence>
<dbReference type="PIRSF" id="PIRSF032079">
    <property type="entry name" value="UCP032079"/>
    <property type="match status" value="1"/>
</dbReference>
<comment type="similarity">
    <text evidence="1">Belongs to the CBP3 family.</text>
</comment>
<dbReference type="EMBL" id="JARFYM010000009">
    <property type="protein sequence ID" value="MDL2399864.1"/>
    <property type="molecule type" value="Genomic_DNA"/>
</dbReference>
<dbReference type="Proteomes" id="UP001172645">
    <property type="component" value="Unassembled WGS sequence"/>
</dbReference>
<dbReference type="PANTHER" id="PTHR12184">
    <property type="entry name" value="UBIQUINOL-CYTOCHROME C REDUCTASE COMPLEX ASSEMBLY FACTOR 1 FAMILY MEMBER"/>
    <property type="match status" value="1"/>
</dbReference>
<gene>
    <name evidence="5" type="ORF">PY649_13235</name>
</gene>
<dbReference type="RefSeq" id="WP_285869064.1">
    <property type="nucleotide sequence ID" value="NZ_JARFYM010000009.1"/>
</dbReference>
<proteinExistence type="inferred from homology"/>
<comment type="caution">
    <text evidence="5">The sequence shown here is derived from an EMBL/GenBank/DDBJ whole genome shotgun (WGS) entry which is preliminary data.</text>
</comment>
<dbReference type="PANTHER" id="PTHR12184:SF1">
    <property type="entry name" value="UBIQUINOL-CYTOCHROME-C REDUCTASE COMPLEX ASSEMBLY FACTOR 1"/>
    <property type="match status" value="1"/>
</dbReference>
<dbReference type="InterPro" id="IPR021150">
    <property type="entry name" value="Ubiq_cyt_c_chap"/>
</dbReference>
<dbReference type="InterPro" id="IPR007129">
    <property type="entry name" value="Ubiqinol_cyt_c_chaperone_CPB3"/>
</dbReference>
<evidence type="ECO:0000256" key="3">
    <source>
        <dbReference type="SAM" id="MobiDB-lite"/>
    </source>
</evidence>
<accession>A0ABT7JU50</accession>
<reference evidence="5" key="1">
    <citation type="submission" date="2023-06" db="EMBL/GenBank/DDBJ databases">
        <title>Phylogenetic Diversity of Rhizobium strains.</title>
        <authorList>
            <person name="Moura F.T."/>
            <person name="Helene L.C.F."/>
            <person name="Hungria M."/>
        </authorList>
    </citation>
    <scope>NUCLEOTIDE SEQUENCE</scope>
    <source>
        <strain evidence="5">CCGE526</strain>
    </source>
</reference>
<comment type="similarity">
    <text evidence="2">Belongs to the UPF0174 family.</text>
</comment>
<organism evidence="5 6">
    <name type="scientific">Rhizobium mayense</name>
    <dbReference type="NCBI Taxonomy" id="1312184"/>
    <lineage>
        <taxon>Bacteria</taxon>
        <taxon>Pseudomonadati</taxon>
        <taxon>Pseudomonadota</taxon>
        <taxon>Alphaproteobacteria</taxon>
        <taxon>Hyphomicrobiales</taxon>
        <taxon>Rhizobiaceae</taxon>
        <taxon>Rhizobium/Agrobacterium group</taxon>
        <taxon>Rhizobium</taxon>
    </lineage>
</organism>
<protein>
    <submittedName>
        <fullName evidence="5">Ubiquinol-cytochrome C chaperone family protein</fullName>
    </submittedName>
</protein>
<keyword evidence="6" id="KW-1185">Reference proteome</keyword>
<evidence type="ECO:0000256" key="2">
    <source>
        <dbReference type="ARBA" id="ARBA00006436"/>
    </source>
</evidence>
<evidence type="ECO:0000313" key="6">
    <source>
        <dbReference type="Proteomes" id="UP001172645"/>
    </source>
</evidence>
<feature type="domain" description="Ubiquinol-cytochrome c chaperone" evidence="4">
    <location>
        <begin position="54"/>
        <end position="191"/>
    </location>
</feature>
<evidence type="ECO:0000259" key="4">
    <source>
        <dbReference type="Pfam" id="PF03981"/>
    </source>
</evidence>
<evidence type="ECO:0000256" key="1">
    <source>
        <dbReference type="ARBA" id="ARBA00006407"/>
    </source>
</evidence>
<evidence type="ECO:0000313" key="5">
    <source>
        <dbReference type="EMBL" id="MDL2399864.1"/>
    </source>
</evidence>
<name>A0ABT7JU50_9HYPH</name>
<dbReference type="InterPro" id="IPR014569">
    <property type="entry name" value="Ubq_cyt-c_CBP3-rel"/>
</dbReference>
<feature type="region of interest" description="Disordered" evidence="3">
    <location>
        <begin position="190"/>
        <end position="211"/>
    </location>
</feature>